<proteinExistence type="inferred from homology"/>
<protein>
    <recommendedName>
        <fullName evidence="9">Pentacotripeptide-repeat region of PRORP domain-containing protein</fullName>
    </recommendedName>
</protein>
<evidence type="ECO:0008006" key="9">
    <source>
        <dbReference type="Google" id="ProtNLM"/>
    </source>
</evidence>
<evidence type="ECO:0000256" key="5">
    <source>
        <dbReference type="PROSITE-ProRule" id="PRU00708"/>
    </source>
</evidence>
<dbReference type="Pfam" id="PF13041">
    <property type="entry name" value="PPR_2"/>
    <property type="match status" value="1"/>
</dbReference>
<feature type="region of interest" description="Disordered" evidence="6">
    <location>
        <begin position="51"/>
        <end position="92"/>
    </location>
</feature>
<evidence type="ECO:0000256" key="4">
    <source>
        <dbReference type="ARBA" id="ARBA00044511"/>
    </source>
</evidence>
<evidence type="ECO:0000256" key="6">
    <source>
        <dbReference type="SAM" id="MobiDB-lite"/>
    </source>
</evidence>
<evidence type="ECO:0000313" key="8">
    <source>
        <dbReference type="Proteomes" id="UP000307440"/>
    </source>
</evidence>
<gene>
    <name evidence="7" type="ORF">FA15DRAFT_664788</name>
</gene>
<dbReference type="Gene3D" id="1.25.40.10">
    <property type="entry name" value="Tetratricopeptide repeat domain"/>
    <property type="match status" value="2"/>
</dbReference>
<sequence length="636" mass="71247">MFSRIETAARKSLRQNLHLNTLTGRTPSQTLLTSSTTTSSQWLQTCRFASTRSTSTSAQQEPKSQLPRHIRRQSLQGTGKGAAKRIGDEDEGSGTMKLLDPYILSKRVRRLCDEGKLDDAVAMVKNSPRDAINVPVWNTLIWESMKKKRFQLAYKLYVDMKRRGFSPTTRTFQTMFTGWSKIESWSGHSQLMSNARVLYDAHQRHITSLKRHNPDSEDISVGPLAAYIKILGNAGEYEEIFDVFQALDSAGPFSPDAQIYTAMFQAIANMRYVLSGKGITAPDNWDTKVAADARRLWTQLVSQSLGAQVVDAFTATTAISALSKGTKDDQDLAFQIVEDYFGLQRKGRKVESASYMQNNCRLGPPALGTILKLCNESGDYAACLDFFQQVKERPDQDGGLSIIDRPHVEEVLKARFNLPDPLGVGQDSLKLLEWMLRQERHGSGAQVRPAMSTYNLVLSACWKGTDWPSAITTFELMTGYLGKDFNHNSNTPPKRRVSQGQPLLPSAEAMASIMRTALATRQLRYIQQSLRMLEHIGIDHIALKSLASSDKDDKKLSKDFKNKAFYGAKLATTLSESVKLLTAHSAESSPEELAKWRSFATRCQKQFERSSNNATGYIPTKLKQDTTKASWRRTRI</sequence>
<dbReference type="PROSITE" id="PS51375">
    <property type="entry name" value="PPR"/>
    <property type="match status" value="1"/>
</dbReference>
<dbReference type="OrthoDB" id="185373at2759"/>
<keyword evidence="8" id="KW-1185">Reference proteome</keyword>
<dbReference type="AlphaFoldDB" id="A0A5C3L9R2"/>
<organism evidence="7 8">
    <name type="scientific">Coprinopsis marcescibilis</name>
    <name type="common">Agaric fungus</name>
    <name type="synonym">Psathyrella marcescibilis</name>
    <dbReference type="NCBI Taxonomy" id="230819"/>
    <lineage>
        <taxon>Eukaryota</taxon>
        <taxon>Fungi</taxon>
        <taxon>Dikarya</taxon>
        <taxon>Basidiomycota</taxon>
        <taxon>Agaricomycotina</taxon>
        <taxon>Agaricomycetes</taxon>
        <taxon>Agaricomycetidae</taxon>
        <taxon>Agaricales</taxon>
        <taxon>Agaricineae</taxon>
        <taxon>Psathyrellaceae</taxon>
        <taxon>Coprinopsis</taxon>
    </lineage>
</organism>
<dbReference type="Proteomes" id="UP000307440">
    <property type="component" value="Unassembled WGS sequence"/>
</dbReference>
<reference evidence="7 8" key="1">
    <citation type="journal article" date="2019" name="Nat. Ecol. Evol.">
        <title>Megaphylogeny resolves global patterns of mushroom evolution.</title>
        <authorList>
            <person name="Varga T."/>
            <person name="Krizsan K."/>
            <person name="Foldi C."/>
            <person name="Dima B."/>
            <person name="Sanchez-Garcia M."/>
            <person name="Sanchez-Ramirez S."/>
            <person name="Szollosi G.J."/>
            <person name="Szarkandi J.G."/>
            <person name="Papp V."/>
            <person name="Albert L."/>
            <person name="Andreopoulos W."/>
            <person name="Angelini C."/>
            <person name="Antonin V."/>
            <person name="Barry K.W."/>
            <person name="Bougher N.L."/>
            <person name="Buchanan P."/>
            <person name="Buyck B."/>
            <person name="Bense V."/>
            <person name="Catcheside P."/>
            <person name="Chovatia M."/>
            <person name="Cooper J."/>
            <person name="Damon W."/>
            <person name="Desjardin D."/>
            <person name="Finy P."/>
            <person name="Geml J."/>
            <person name="Haridas S."/>
            <person name="Hughes K."/>
            <person name="Justo A."/>
            <person name="Karasinski D."/>
            <person name="Kautmanova I."/>
            <person name="Kiss B."/>
            <person name="Kocsube S."/>
            <person name="Kotiranta H."/>
            <person name="LaButti K.M."/>
            <person name="Lechner B.E."/>
            <person name="Liimatainen K."/>
            <person name="Lipzen A."/>
            <person name="Lukacs Z."/>
            <person name="Mihaltcheva S."/>
            <person name="Morgado L.N."/>
            <person name="Niskanen T."/>
            <person name="Noordeloos M.E."/>
            <person name="Ohm R.A."/>
            <person name="Ortiz-Santana B."/>
            <person name="Ovrebo C."/>
            <person name="Racz N."/>
            <person name="Riley R."/>
            <person name="Savchenko A."/>
            <person name="Shiryaev A."/>
            <person name="Soop K."/>
            <person name="Spirin V."/>
            <person name="Szebenyi C."/>
            <person name="Tomsovsky M."/>
            <person name="Tulloss R.E."/>
            <person name="Uehling J."/>
            <person name="Grigoriev I.V."/>
            <person name="Vagvolgyi C."/>
            <person name="Papp T."/>
            <person name="Martin F.M."/>
            <person name="Miettinen O."/>
            <person name="Hibbett D.S."/>
            <person name="Nagy L.G."/>
        </authorList>
    </citation>
    <scope>NUCLEOTIDE SEQUENCE [LARGE SCALE GENOMIC DNA]</scope>
    <source>
        <strain evidence="7 8">CBS 121175</strain>
    </source>
</reference>
<feature type="repeat" description="PPR" evidence="5">
    <location>
        <begin position="133"/>
        <end position="167"/>
    </location>
</feature>
<comment type="similarity">
    <text evidence="1">Belongs to the CCM1 family.</text>
</comment>
<dbReference type="STRING" id="230819.A0A5C3L9R2"/>
<comment type="subunit">
    <text evidence="4">Binds to mitochondrial small subunit 15S rRNA.</text>
</comment>
<comment type="function">
    <text evidence="3">Regulates mitochondrial small subunit maturation by controlling 15S rRNA 5'-end processing. Localizes to the 5' precursor of the 15S rRNA in a position that is subsequently occupied by mS47 in the mature yeast mtSSU. Uses structure and sequence-specific RNA recognition, binding to a single-stranded region of the precursor and specifically recognizing bases -6 to -1. The exchange of Ccm1 for mS47 is coupled to the irreversible removal of precursor rRNA that is accompanied by conformational changes of the mitoribosomal proteins uS5m and mS26. These conformational changes signal completion of 5'-end rRNA processing through protection of the mature 5'-end of the 15S rRNA and stabilization of mS47. The removal of the 5' precursor together with the dissociation of Ccm1 may be catalyzed by the 5'-3' exoribonuclease Pet127. Involved in the specific removal of group I introns in mitochondrial encoded transcripts.</text>
</comment>
<keyword evidence="2" id="KW-0677">Repeat</keyword>
<evidence type="ECO:0000313" key="7">
    <source>
        <dbReference type="EMBL" id="TFK28746.1"/>
    </source>
</evidence>
<name>A0A5C3L9R2_COPMA</name>
<dbReference type="PANTHER" id="PTHR47447">
    <property type="entry name" value="OS03G0856100 PROTEIN"/>
    <property type="match status" value="1"/>
</dbReference>
<evidence type="ECO:0000256" key="3">
    <source>
        <dbReference type="ARBA" id="ARBA00044493"/>
    </source>
</evidence>
<dbReference type="InterPro" id="IPR002885">
    <property type="entry name" value="PPR_rpt"/>
</dbReference>
<evidence type="ECO:0000256" key="2">
    <source>
        <dbReference type="ARBA" id="ARBA00022737"/>
    </source>
</evidence>
<evidence type="ECO:0000256" key="1">
    <source>
        <dbReference type="ARBA" id="ARBA00006192"/>
    </source>
</evidence>
<dbReference type="EMBL" id="ML210153">
    <property type="protein sequence ID" value="TFK28746.1"/>
    <property type="molecule type" value="Genomic_DNA"/>
</dbReference>
<dbReference type="PANTHER" id="PTHR47447:SF23">
    <property type="entry name" value="PENTACOTRIPEPTIDE-REPEAT REGION OF PRORP DOMAIN-CONTAINING PROTEIN"/>
    <property type="match status" value="1"/>
</dbReference>
<dbReference type="InterPro" id="IPR011990">
    <property type="entry name" value="TPR-like_helical_dom_sf"/>
</dbReference>
<accession>A0A5C3L9R2</accession>